<name>A0A8H6G1T2_9LECA</name>
<accession>A0A8H6G1T2</accession>
<dbReference type="AlphaFoldDB" id="A0A8H6G1T2"/>
<dbReference type="RefSeq" id="XP_037168282.1">
    <property type="nucleotide sequence ID" value="XM_037304789.1"/>
</dbReference>
<organism evidence="2 3">
    <name type="scientific">Letharia columbiana</name>
    <dbReference type="NCBI Taxonomy" id="112416"/>
    <lineage>
        <taxon>Eukaryota</taxon>
        <taxon>Fungi</taxon>
        <taxon>Dikarya</taxon>
        <taxon>Ascomycota</taxon>
        <taxon>Pezizomycotina</taxon>
        <taxon>Lecanoromycetes</taxon>
        <taxon>OSLEUM clade</taxon>
        <taxon>Lecanoromycetidae</taxon>
        <taxon>Lecanorales</taxon>
        <taxon>Lecanorineae</taxon>
        <taxon>Parmeliaceae</taxon>
        <taxon>Letharia</taxon>
    </lineage>
</organism>
<evidence type="ECO:0000256" key="1">
    <source>
        <dbReference type="SAM" id="MobiDB-lite"/>
    </source>
</evidence>
<reference evidence="2 3" key="1">
    <citation type="journal article" date="2020" name="Genomics">
        <title>Complete, high-quality genomes from long-read metagenomic sequencing of two wolf lichen thalli reveals enigmatic genome architecture.</title>
        <authorList>
            <person name="McKenzie S.K."/>
            <person name="Walston R.F."/>
            <person name="Allen J.L."/>
        </authorList>
    </citation>
    <scope>NUCLEOTIDE SEQUENCE [LARGE SCALE GENOMIC DNA]</scope>
    <source>
        <strain evidence="2">WasteWater2</strain>
    </source>
</reference>
<evidence type="ECO:0000313" key="3">
    <source>
        <dbReference type="Proteomes" id="UP000578531"/>
    </source>
</evidence>
<proteinExistence type="predicted"/>
<feature type="region of interest" description="Disordered" evidence="1">
    <location>
        <begin position="1"/>
        <end position="25"/>
    </location>
</feature>
<dbReference type="EMBL" id="JACCJC010000007">
    <property type="protein sequence ID" value="KAF6238986.1"/>
    <property type="molecule type" value="Genomic_DNA"/>
</dbReference>
<dbReference type="Proteomes" id="UP000578531">
    <property type="component" value="Unassembled WGS sequence"/>
</dbReference>
<protein>
    <submittedName>
        <fullName evidence="2">Uncharacterized protein</fullName>
    </submittedName>
</protein>
<dbReference type="GeneID" id="59284529"/>
<keyword evidence="3" id="KW-1185">Reference proteome</keyword>
<sequence length="86" mass="9847">MVNPTMQRQNRHRHSEHRRYNADNDEIEERRLRDLGDVHSPAKALLNFVIEIEETPDASAMPVWLNALPIDLAMELLIAMTASEAA</sequence>
<gene>
    <name evidence="2" type="ORF">HO173_002858</name>
</gene>
<comment type="caution">
    <text evidence="2">The sequence shown here is derived from an EMBL/GenBank/DDBJ whole genome shotgun (WGS) entry which is preliminary data.</text>
</comment>
<evidence type="ECO:0000313" key="2">
    <source>
        <dbReference type="EMBL" id="KAF6238986.1"/>
    </source>
</evidence>